<keyword evidence="4" id="KW-1185">Reference proteome</keyword>
<dbReference type="Proteomes" id="UP000801492">
    <property type="component" value="Unassembled WGS sequence"/>
</dbReference>
<evidence type="ECO:0000313" key="4">
    <source>
        <dbReference type="Proteomes" id="UP000801492"/>
    </source>
</evidence>
<comment type="caution">
    <text evidence="3">The sequence shown here is derived from an EMBL/GenBank/DDBJ whole genome shotgun (WGS) entry which is preliminary data.</text>
</comment>
<feature type="compositionally biased region" description="Basic and acidic residues" evidence="1">
    <location>
        <begin position="192"/>
        <end position="210"/>
    </location>
</feature>
<evidence type="ECO:0000256" key="1">
    <source>
        <dbReference type="SAM" id="MobiDB-lite"/>
    </source>
</evidence>
<evidence type="ECO:0000259" key="2">
    <source>
        <dbReference type="Pfam" id="PF03184"/>
    </source>
</evidence>
<sequence>MDMETPSQFGFQMRNLQTIGKLDFKAVEALVRALEEITFSIKQEELSAFLKHIEKRLFGLTSLDLRQLAVENDKKHNFSIKKEMAGVDWLKGFLKRVSLDNTVLLLLDGHVRHTQNIEVINVIRPNEVIILCFPPHCTHRLQPVEIAVMRPLSTYYDHAATNWLRSHLDRFICVSNKRDIWTSIPQQLIHSRNSESSHGSELHIEPEPDPSRSYVTEARSPIRTMCRDLASSFKNVSPLDVIPISSVQAKEKRKQYRRGKTAVITSTRYKMKLEDMKQLARISALLMGLTMVRLPPAVADQASSGLRMRRARSSNTARSKVSKLHTDFFLKLGKNNDAHITHNCEHKVPKKSAAAVLHRNILKNEKSNLEMDQKELLMLSLFRLTKCWHHLLIKE</sequence>
<feature type="domain" description="DDE-1" evidence="2">
    <location>
        <begin position="86"/>
        <end position="164"/>
    </location>
</feature>
<dbReference type="OrthoDB" id="7482671at2759"/>
<accession>A0A8K0CAE5</accession>
<dbReference type="InterPro" id="IPR004875">
    <property type="entry name" value="DDE_SF_endonuclease_dom"/>
</dbReference>
<proteinExistence type="predicted"/>
<protein>
    <recommendedName>
        <fullName evidence="2">DDE-1 domain-containing protein</fullName>
    </recommendedName>
</protein>
<organism evidence="3 4">
    <name type="scientific">Ignelater luminosus</name>
    <name type="common">Cucubano</name>
    <name type="synonym">Pyrophorus luminosus</name>
    <dbReference type="NCBI Taxonomy" id="2038154"/>
    <lineage>
        <taxon>Eukaryota</taxon>
        <taxon>Metazoa</taxon>
        <taxon>Ecdysozoa</taxon>
        <taxon>Arthropoda</taxon>
        <taxon>Hexapoda</taxon>
        <taxon>Insecta</taxon>
        <taxon>Pterygota</taxon>
        <taxon>Neoptera</taxon>
        <taxon>Endopterygota</taxon>
        <taxon>Coleoptera</taxon>
        <taxon>Polyphaga</taxon>
        <taxon>Elateriformia</taxon>
        <taxon>Elateroidea</taxon>
        <taxon>Elateridae</taxon>
        <taxon>Agrypninae</taxon>
        <taxon>Pyrophorini</taxon>
        <taxon>Ignelater</taxon>
    </lineage>
</organism>
<dbReference type="AlphaFoldDB" id="A0A8K0CAE5"/>
<feature type="region of interest" description="Disordered" evidence="1">
    <location>
        <begin position="191"/>
        <end position="214"/>
    </location>
</feature>
<reference evidence="3" key="1">
    <citation type="submission" date="2019-08" db="EMBL/GenBank/DDBJ databases">
        <title>The genome of the North American firefly Photinus pyralis.</title>
        <authorList>
            <consortium name="Photinus pyralis genome working group"/>
            <person name="Fallon T.R."/>
            <person name="Sander Lower S.E."/>
            <person name="Weng J.-K."/>
        </authorList>
    </citation>
    <scope>NUCLEOTIDE SEQUENCE</scope>
    <source>
        <strain evidence="3">TRF0915ILg1</strain>
        <tissue evidence="3">Whole body</tissue>
    </source>
</reference>
<name>A0A8K0CAE5_IGNLU</name>
<evidence type="ECO:0000313" key="3">
    <source>
        <dbReference type="EMBL" id="KAF2883880.1"/>
    </source>
</evidence>
<dbReference type="GO" id="GO:0003676">
    <property type="term" value="F:nucleic acid binding"/>
    <property type="evidence" value="ECO:0007669"/>
    <property type="project" value="InterPro"/>
</dbReference>
<gene>
    <name evidence="3" type="ORF">ILUMI_22265</name>
</gene>
<dbReference type="Pfam" id="PF03184">
    <property type="entry name" value="DDE_1"/>
    <property type="match status" value="1"/>
</dbReference>
<dbReference type="EMBL" id="VTPC01090256">
    <property type="protein sequence ID" value="KAF2883880.1"/>
    <property type="molecule type" value="Genomic_DNA"/>
</dbReference>